<evidence type="ECO:0000313" key="1">
    <source>
        <dbReference type="EMBL" id="ANZ74270.1"/>
    </source>
</evidence>
<dbReference type="Proteomes" id="UP000094565">
    <property type="component" value="Chromosome 1"/>
</dbReference>
<name>A0A1B2J8G3_PICPA</name>
<protein>
    <submittedName>
        <fullName evidence="1">BA75_01573T0</fullName>
    </submittedName>
</protein>
<keyword evidence="2" id="KW-1185">Reference proteome</keyword>
<reference evidence="1 2" key="1">
    <citation type="submission" date="2016-02" db="EMBL/GenBank/DDBJ databases">
        <title>Comparative genomic and transcriptomic foundation for Pichia pastoris.</title>
        <authorList>
            <person name="Love K.R."/>
            <person name="Shah K.A."/>
            <person name="Whittaker C.A."/>
            <person name="Wu J."/>
            <person name="Bartlett M.C."/>
            <person name="Ma D."/>
            <person name="Leeson R.L."/>
            <person name="Priest M."/>
            <person name="Young S.K."/>
            <person name="Love J.C."/>
        </authorList>
    </citation>
    <scope>NUCLEOTIDE SEQUENCE [LARGE SCALE GENOMIC DNA]</scope>
    <source>
        <strain evidence="1 2">ATCC 28485</strain>
    </source>
</reference>
<dbReference type="EMBL" id="CP014584">
    <property type="protein sequence ID" value="ANZ74270.1"/>
    <property type="molecule type" value="Genomic_DNA"/>
</dbReference>
<organism evidence="1 2">
    <name type="scientific">Komagataella pastoris</name>
    <name type="common">Yeast</name>
    <name type="synonym">Pichia pastoris</name>
    <dbReference type="NCBI Taxonomy" id="4922"/>
    <lineage>
        <taxon>Eukaryota</taxon>
        <taxon>Fungi</taxon>
        <taxon>Dikarya</taxon>
        <taxon>Ascomycota</taxon>
        <taxon>Saccharomycotina</taxon>
        <taxon>Pichiomycetes</taxon>
        <taxon>Pichiales</taxon>
        <taxon>Pichiaceae</taxon>
        <taxon>Komagataella</taxon>
    </lineage>
</organism>
<sequence>MSDRPAKYTIIKRLVQPIIPIKKQLLEENPSHSLRLLSLYRRHLRLRPFISPRADIKQFYTDLVRLRFKENLELRRKQFTTPYAPLDEESIIERVIRTLEIVNNGCVDSSNSIERQIIRNILDVEYANKNIKMVPLMSVEYFKEQLWKGRGLDVVSEPKLYDWVDKIKTSNNSKKKNEQINLLTALKNHYESVASFNEVQKTLL</sequence>
<proteinExistence type="predicted"/>
<accession>A0A1B2J8G3</accession>
<dbReference type="AlphaFoldDB" id="A0A1B2J8G3"/>
<evidence type="ECO:0000313" key="2">
    <source>
        <dbReference type="Proteomes" id="UP000094565"/>
    </source>
</evidence>
<dbReference type="OrthoDB" id="3991133at2759"/>
<gene>
    <name evidence="1" type="primary">IRC19</name>
    <name evidence="1" type="ORF">ATY40_BA7501573</name>
</gene>